<organism evidence="2 3">
    <name type="scientific">Portunus trituberculatus</name>
    <name type="common">Swimming crab</name>
    <name type="synonym">Neptunus trituberculatus</name>
    <dbReference type="NCBI Taxonomy" id="210409"/>
    <lineage>
        <taxon>Eukaryota</taxon>
        <taxon>Metazoa</taxon>
        <taxon>Ecdysozoa</taxon>
        <taxon>Arthropoda</taxon>
        <taxon>Crustacea</taxon>
        <taxon>Multicrustacea</taxon>
        <taxon>Malacostraca</taxon>
        <taxon>Eumalacostraca</taxon>
        <taxon>Eucarida</taxon>
        <taxon>Decapoda</taxon>
        <taxon>Pleocyemata</taxon>
        <taxon>Brachyura</taxon>
        <taxon>Eubrachyura</taxon>
        <taxon>Portunoidea</taxon>
        <taxon>Portunidae</taxon>
        <taxon>Portuninae</taxon>
        <taxon>Portunus</taxon>
    </lineage>
</organism>
<dbReference type="AlphaFoldDB" id="A0A5B7CGN3"/>
<keyword evidence="1" id="KW-0472">Membrane</keyword>
<proteinExistence type="predicted"/>
<comment type="caution">
    <text evidence="2">The sequence shown here is derived from an EMBL/GenBank/DDBJ whole genome shotgun (WGS) entry which is preliminary data.</text>
</comment>
<reference evidence="2 3" key="1">
    <citation type="submission" date="2019-05" db="EMBL/GenBank/DDBJ databases">
        <title>Another draft genome of Portunus trituberculatus and its Hox gene families provides insights of decapod evolution.</title>
        <authorList>
            <person name="Jeong J.-H."/>
            <person name="Song I."/>
            <person name="Kim S."/>
            <person name="Choi T."/>
            <person name="Kim D."/>
            <person name="Ryu S."/>
            <person name="Kim W."/>
        </authorList>
    </citation>
    <scope>NUCLEOTIDE SEQUENCE [LARGE SCALE GENOMIC DNA]</scope>
    <source>
        <tissue evidence="2">Muscle</tissue>
    </source>
</reference>
<keyword evidence="1" id="KW-0812">Transmembrane</keyword>
<evidence type="ECO:0000313" key="3">
    <source>
        <dbReference type="Proteomes" id="UP000324222"/>
    </source>
</evidence>
<gene>
    <name evidence="2" type="ORF">E2C01_000461</name>
</gene>
<protein>
    <submittedName>
        <fullName evidence="2">Uncharacterized protein</fullName>
    </submittedName>
</protein>
<accession>A0A5B7CGN3</accession>
<name>A0A5B7CGN3_PORTR</name>
<feature type="transmembrane region" description="Helical" evidence="1">
    <location>
        <begin position="77"/>
        <end position="98"/>
    </location>
</feature>
<sequence length="99" mass="10870">MTSTTIKPDHCRRSRGKAPPPALTWPSMTTLPCVSAMPSTVQKLLYSHCYLSPLPPTCLHCLTSVFSMWRPPSMMRLVFLATCSGPFSTANIPSLLIFG</sequence>
<keyword evidence="3" id="KW-1185">Reference proteome</keyword>
<keyword evidence="1" id="KW-1133">Transmembrane helix</keyword>
<evidence type="ECO:0000256" key="1">
    <source>
        <dbReference type="SAM" id="Phobius"/>
    </source>
</evidence>
<evidence type="ECO:0000313" key="2">
    <source>
        <dbReference type="EMBL" id="MPC07894.1"/>
    </source>
</evidence>
<dbReference type="EMBL" id="VSRR010000011">
    <property type="protein sequence ID" value="MPC07894.1"/>
    <property type="molecule type" value="Genomic_DNA"/>
</dbReference>
<dbReference type="Proteomes" id="UP000324222">
    <property type="component" value="Unassembled WGS sequence"/>
</dbReference>